<evidence type="ECO:0000313" key="17">
    <source>
        <dbReference type="Proteomes" id="UP000886595"/>
    </source>
</evidence>
<dbReference type="InterPro" id="IPR002867">
    <property type="entry name" value="IBR_dom"/>
</dbReference>
<evidence type="ECO:0000256" key="1">
    <source>
        <dbReference type="ARBA" id="ARBA00001798"/>
    </source>
</evidence>
<comment type="caution">
    <text evidence="16">The sequence shown here is derived from an EMBL/GenBank/DDBJ whole genome shotgun (WGS) entry which is preliminary data.</text>
</comment>
<dbReference type="Proteomes" id="UP000886595">
    <property type="component" value="Unassembled WGS sequence"/>
</dbReference>
<dbReference type="Gene3D" id="3.30.40.10">
    <property type="entry name" value="Zinc/RING finger domain, C3HC4 (zinc finger)"/>
    <property type="match status" value="1"/>
</dbReference>
<evidence type="ECO:0000256" key="8">
    <source>
        <dbReference type="ARBA" id="ARBA00022723"/>
    </source>
</evidence>
<keyword evidence="10 13" id="KW-0863">Zinc-finger</keyword>
<dbReference type="EMBL" id="JAAMPC010000014">
    <property type="protein sequence ID" value="KAG2262033.1"/>
    <property type="molecule type" value="Genomic_DNA"/>
</dbReference>
<evidence type="ECO:0000259" key="15">
    <source>
        <dbReference type="PROSITE" id="PS51873"/>
    </source>
</evidence>
<comment type="similarity">
    <text evidence="5">Belongs to the RBR family. Ariadne subfamily.</text>
</comment>
<dbReference type="GO" id="GO:0061630">
    <property type="term" value="F:ubiquitin protein ligase activity"/>
    <property type="evidence" value="ECO:0007669"/>
    <property type="project" value="UniProtKB-EC"/>
</dbReference>
<evidence type="ECO:0000256" key="12">
    <source>
        <dbReference type="ARBA" id="ARBA00022833"/>
    </source>
</evidence>
<evidence type="ECO:0000256" key="13">
    <source>
        <dbReference type="PROSITE-ProRule" id="PRU00175"/>
    </source>
</evidence>
<dbReference type="InterPro" id="IPR017907">
    <property type="entry name" value="Znf_RING_CS"/>
</dbReference>
<dbReference type="GO" id="GO:0008270">
    <property type="term" value="F:zinc ion binding"/>
    <property type="evidence" value="ECO:0007669"/>
    <property type="project" value="UniProtKB-KW"/>
</dbReference>
<dbReference type="GO" id="GO:0016567">
    <property type="term" value="P:protein ubiquitination"/>
    <property type="evidence" value="ECO:0007669"/>
    <property type="project" value="InterPro"/>
</dbReference>
<dbReference type="InterPro" id="IPR031127">
    <property type="entry name" value="E3_UB_ligase_RBR"/>
</dbReference>
<dbReference type="FunFam" id="3.30.40.10:FF:000230">
    <property type="entry name" value="RBR-type E3 ubiquitin transferase"/>
    <property type="match status" value="1"/>
</dbReference>
<protein>
    <recommendedName>
        <fullName evidence="6">RBR-type E3 ubiquitin transferase</fullName>
        <ecNumber evidence="6">2.3.2.31</ecNumber>
    </recommendedName>
</protein>
<dbReference type="InterPro" id="IPR044066">
    <property type="entry name" value="TRIAD_supradom"/>
</dbReference>
<evidence type="ECO:0000256" key="9">
    <source>
        <dbReference type="ARBA" id="ARBA00022737"/>
    </source>
</evidence>
<dbReference type="AlphaFoldDB" id="A0A8X7Q347"/>
<comment type="cofactor">
    <cofactor evidence="2">
        <name>Zn(2+)</name>
        <dbReference type="ChEBI" id="CHEBI:29105"/>
    </cofactor>
</comment>
<dbReference type="PANTHER" id="PTHR11685">
    <property type="entry name" value="RBR FAMILY RING FINGER AND IBR DOMAIN-CONTAINING"/>
    <property type="match status" value="1"/>
</dbReference>
<evidence type="ECO:0000256" key="10">
    <source>
        <dbReference type="ARBA" id="ARBA00022771"/>
    </source>
</evidence>
<sequence>MEGTLVVSEIRIDMPAEKTTCGICFDTDYKAEQMFCVASCGHLFCVECVKRHIEVRVSEGDLRIRCPDYFYCKSKLTFESCVHLLTPKLRAKWKQRLEEESVPVTERVYCPNPKCSTLMSKTRLSKQEDGSMRCCFKCWEPFCIDCKVPWHNNLSCEDYKRLCPNLTEDVLLNVVAKQKLWRQCNNCQHLIERSGGCNNVTCRYNNSLVTISTFFLSNNRW</sequence>
<dbReference type="PROSITE" id="PS00518">
    <property type="entry name" value="ZF_RING_1"/>
    <property type="match status" value="1"/>
</dbReference>
<keyword evidence="17" id="KW-1185">Reference proteome</keyword>
<keyword evidence="12" id="KW-0862">Zinc</keyword>
<dbReference type="EC" id="2.3.2.31" evidence="6"/>
<organism evidence="16 17">
    <name type="scientific">Brassica carinata</name>
    <name type="common">Ethiopian mustard</name>
    <name type="synonym">Abyssinian cabbage</name>
    <dbReference type="NCBI Taxonomy" id="52824"/>
    <lineage>
        <taxon>Eukaryota</taxon>
        <taxon>Viridiplantae</taxon>
        <taxon>Streptophyta</taxon>
        <taxon>Embryophyta</taxon>
        <taxon>Tracheophyta</taxon>
        <taxon>Spermatophyta</taxon>
        <taxon>Magnoliopsida</taxon>
        <taxon>eudicotyledons</taxon>
        <taxon>Gunneridae</taxon>
        <taxon>Pentapetalae</taxon>
        <taxon>rosids</taxon>
        <taxon>malvids</taxon>
        <taxon>Brassicales</taxon>
        <taxon>Brassicaceae</taxon>
        <taxon>Brassiceae</taxon>
        <taxon>Brassica</taxon>
    </lineage>
</organism>
<feature type="domain" description="RING-type" evidence="14">
    <location>
        <begin position="21"/>
        <end position="67"/>
    </location>
</feature>
<dbReference type="PROSITE" id="PS50089">
    <property type="entry name" value="ZF_RING_2"/>
    <property type="match status" value="1"/>
</dbReference>
<keyword evidence="9" id="KW-0677">Repeat</keyword>
<dbReference type="InterPro" id="IPR001841">
    <property type="entry name" value="Znf_RING"/>
</dbReference>
<dbReference type="OrthoDB" id="9977870at2759"/>
<evidence type="ECO:0000256" key="11">
    <source>
        <dbReference type="ARBA" id="ARBA00022786"/>
    </source>
</evidence>
<comment type="function">
    <text evidence="3">Might act as an E3 ubiquitin-protein ligase, or as part of E3 complex, which accepts ubiquitin from specific E2 ubiquitin-conjugating enzymes and then transfers it to substrates.</text>
</comment>
<gene>
    <name evidence="16" type="ORF">Bca52824_069112</name>
</gene>
<comment type="pathway">
    <text evidence="4">Protein modification; protein ubiquitination.</text>
</comment>
<dbReference type="InterPro" id="IPR013083">
    <property type="entry name" value="Znf_RING/FYVE/PHD"/>
</dbReference>
<evidence type="ECO:0000256" key="3">
    <source>
        <dbReference type="ARBA" id="ARBA00003976"/>
    </source>
</evidence>
<evidence type="ECO:0000256" key="5">
    <source>
        <dbReference type="ARBA" id="ARBA00005884"/>
    </source>
</evidence>
<dbReference type="CDD" id="cd22582">
    <property type="entry name" value="BRcat_RBR_unk"/>
    <property type="match status" value="1"/>
</dbReference>
<name>A0A8X7Q347_BRACI</name>
<dbReference type="SUPFAM" id="SSF57850">
    <property type="entry name" value="RING/U-box"/>
    <property type="match status" value="3"/>
</dbReference>
<evidence type="ECO:0000259" key="14">
    <source>
        <dbReference type="PROSITE" id="PS50089"/>
    </source>
</evidence>
<feature type="domain" description="RING-type" evidence="15">
    <location>
        <begin position="17"/>
        <end position="221"/>
    </location>
</feature>
<proteinExistence type="inferred from homology"/>
<evidence type="ECO:0000313" key="16">
    <source>
        <dbReference type="EMBL" id="KAG2262033.1"/>
    </source>
</evidence>
<comment type="catalytic activity">
    <reaction evidence="1">
        <text>[E2 ubiquitin-conjugating enzyme]-S-ubiquitinyl-L-cysteine + [acceptor protein]-L-lysine = [E2 ubiquitin-conjugating enzyme]-L-cysteine + [acceptor protein]-N(6)-ubiquitinyl-L-lysine.</text>
        <dbReference type="EC" id="2.3.2.31"/>
    </reaction>
</comment>
<evidence type="ECO:0000256" key="6">
    <source>
        <dbReference type="ARBA" id="ARBA00012251"/>
    </source>
</evidence>
<keyword evidence="7" id="KW-0808">Transferase</keyword>
<evidence type="ECO:0000256" key="2">
    <source>
        <dbReference type="ARBA" id="ARBA00001947"/>
    </source>
</evidence>
<evidence type="ECO:0000256" key="4">
    <source>
        <dbReference type="ARBA" id="ARBA00004906"/>
    </source>
</evidence>
<accession>A0A8X7Q347</accession>
<keyword evidence="11" id="KW-0833">Ubl conjugation pathway</keyword>
<reference evidence="16 17" key="1">
    <citation type="submission" date="2020-02" db="EMBL/GenBank/DDBJ databases">
        <authorList>
            <person name="Ma Q."/>
            <person name="Huang Y."/>
            <person name="Song X."/>
            <person name="Pei D."/>
        </authorList>
    </citation>
    <scope>NUCLEOTIDE SEQUENCE [LARGE SCALE GENOMIC DNA]</scope>
    <source>
        <strain evidence="16">Sxm20200214</strain>
        <tissue evidence="16">Leaf</tissue>
    </source>
</reference>
<evidence type="ECO:0000256" key="7">
    <source>
        <dbReference type="ARBA" id="ARBA00022679"/>
    </source>
</evidence>
<dbReference type="Gene3D" id="1.20.120.1750">
    <property type="match status" value="1"/>
</dbReference>
<dbReference type="SMART" id="SM00647">
    <property type="entry name" value="IBR"/>
    <property type="match status" value="1"/>
</dbReference>
<dbReference type="PROSITE" id="PS51873">
    <property type="entry name" value="TRIAD"/>
    <property type="match status" value="1"/>
</dbReference>
<keyword evidence="8" id="KW-0479">Metal-binding</keyword>
<dbReference type="Pfam" id="PF01485">
    <property type="entry name" value="IBR"/>
    <property type="match status" value="1"/>
</dbReference>